<dbReference type="SUPFAM" id="SSF55874">
    <property type="entry name" value="ATPase domain of HSP90 chaperone/DNA topoisomerase II/histidine kinase"/>
    <property type="match status" value="1"/>
</dbReference>
<dbReference type="PANTHER" id="PTHR43065:SF46">
    <property type="entry name" value="C4-DICARBOXYLATE TRANSPORT SENSOR PROTEIN DCTB"/>
    <property type="match status" value="1"/>
</dbReference>
<keyword evidence="7" id="KW-0902">Two-component regulatory system</keyword>
<reference evidence="12" key="1">
    <citation type="submission" date="2020-06" db="EMBL/GenBank/DDBJ databases">
        <title>Draft genomic sequecing of Geomonas sp. Red745.</title>
        <authorList>
            <person name="Itoh H."/>
            <person name="Xu Z.X."/>
            <person name="Ushijima N."/>
            <person name="Masuda Y."/>
            <person name="Shiratori Y."/>
            <person name="Senoo K."/>
        </authorList>
    </citation>
    <scope>NUCLEOTIDE SEQUENCE [LARGE SCALE GENOMIC DNA]</scope>
    <source>
        <strain evidence="12">Red745</strain>
    </source>
</reference>
<dbReference type="AlphaFoldDB" id="A0A6V8N8G6"/>
<dbReference type="InterPro" id="IPR013656">
    <property type="entry name" value="PAS_4"/>
</dbReference>
<dbReference type="Pfam" id="PF07796">
    <property type="entry name" value="DUF1638"/>
    <property type="match status" value="1"/>
</dbReference>
<dbReference type="SUPFAM" id="SSF55785">
    <property type="entry name" value="PYP-like sensor domain (PAS domain)"/>
    <property type="match status" value="1"/>
</dbReference>
<keyword evidence="4" id="KW-0547">Nucleotide-binding</keyword>
<dbReference type="InterPro" id="IPR003594">
    <property type="entry name" value="HATPase_dom"/>
</dbReference>
<comment type="catalytic activity">
    <reaction evidence="1">
        <text>ATP + protein L-histidine = ADP + protein N-phospho-L-histidine.</text>
        <dbReference type="EC" id="2.7.13.3"/>
    </reaction>
</comment>
<feature type="modified residue" description="4-aspartylphosphate" evidence="8">
    <location>
        <position position="808"/>
    </location>
</feature>
<evidence type="ECO:0000313" key="11">
    <source>
        <dbReference type="EMBL" id="GFO67803.1"/>
    </source>
</evidence>
<dbReference type="Pfam" id="PF08448">
    <property type="entry name" value="PAS_4"/>
    <property type="match status" value="1"/>
</dbReference>
<dbReference type="InterPro" id="IPR001789">
    <property type="entry name" value="Sig_transdc_resp-reg_receiver"/>
</dbReference>
<dbReference type="InterPro" id="IPR011006">
    <property type="entry name" value="CheY-like_superfamily"/>
</dbReference>
<dbReference type="InterPro" id="IPR035965">
    <property type="entry name" value="PAS-like_dom_sf"/>
</dbReference>
<dbReference type="PROSITE" id="PS50110">
    <property type="entry name" value="RESPONSE_REGULATORY"/>
    <property type="match status" value="1"/>
</dbReference>
<dbReference type="SUPFAM" id="SSF52172">
    <property type="entry name" value="CheY-like"/>
    <property type="match status" value="1"/>
</dbReference>
<comment type="caution">
    <text evidence="11">The sequence shown here is derived from an EMBL/GenBank/DDBJ whole genome shotgun (WGS) entry which is preliminary data.</text>
</comment>
<evidence type="ECO:0000256" key="3">
    <source>
        <dbReference type="ARBA" id="ARBA00022679"/>
    </source>
</evidence>
<keyword evidence="12" id="KW-1185">Reference proteome</keyword>
<evidence type="ECO:0000256" key="5">
    <source>
        <dbReference type="ARBA" id="ARBA00022777"/>
    </source>
</evidence>
<dbReference type="Gene3D" id="1.10.287.130">
    <property type="match status" value="1"/>
</dbReference>
<dbReference type="PANTHER" id="PTHR43065">
    <property type="entry name" value="SENSOR HISTIDINE KINASE"/>
    <property type="match status" value="1"/>
</dbReference>
<dbReference type="GO" id="GO:0004673">
    <property type="term" value="F:protein histidine kinase activity"/>
    <property type="evidence" value="ECO:0007669"/>
    <property type="project" value="UniProtKB-EC"/>
</dbReference>
<dbReference type="InterPro" id="IPR036890">
    <property type="entry name" value="HATPase_C_sf"/>
</dbReference>
<evidence type="ECO:0000256" key="4">
    <source>
        <dbReference type="ARBA" id="ARBA00022741"/>
    </source>
</evidence>
<dbReference type="InterPro" id="IPR012437">
    <property type="entry name" value="DUF1638"/>
</dbReference>
<evidence type="ECO:0000256" key="2">
    <source>
        <dbReference type="ARBA" id="ARBA00012438"/>
    </source>
</evidence>
<keyword evidence="8" id="KW-0597">Phosphoprotein</keyword>
<dbReference type="NCBIfam" id="TIGR00229">
    <property type="entry name" value="sensory_box"/>
    <property type="match status" value="1"/>
</dbReference>
<dbReference type="Pfam" id="PF00072">
    <property type="entry name" value="Response_reg"/>
    <property type="match status" value="1"/>
</dbReference>
<organism evidence="11 12">
    <name type="scientific">Geomonas limicola</name>
    <dbReference type="NCBI Taxonomy" id="2740186"/>
    <lineage>
        <taxon>Bacteria</taxon>
        <taxon>Pseudomonadati</taxon>
        <taxon>Thermodesulfobacteriota</taxon>
        <taxon>Desulfuromonadia</taxon>
        <taxon>Geobacterales</taxon>
        <taxon>Geobacteraceae</taxon>
        <taxon>Geomonas</taxon>
    </lineage>
</organism>
<dbReference type="PRINTS" id="PR00344">
    <property type="entry name" value="BCTRLSENSOR"/>
</dbReference>
<sequence>MPDRRLAIVACAWLAPELEQVARGFDPAEVVFVRYPARCGRPPLTWEDLGRLLPETLELDRIEILGSCCLEQLGKPPPHLAGCRVTRQPHCLAPLAGDFAVTRYQQQGQYLVSSGWLTHWRARLAEQGLDGDTAAEMFGESVAGIVHLDTGVLPDADRELAAFAERVRLPHQTVWLGLDQLALRCQALVFAWRAERREATLGGRLELARRCNADYAMVLDLLKLIVQATGKEAVLREVLQLYQMMFAAAEVAWMPISDGSAGEVVRLGSGDAAQEPRIKEAALALKESAAPLPSGAGFLLRVQWEGCLLGVICVDRIALPDHLEQYLQVARETVVVCAVVLNNALNLEHLLAVSHRLMVNEEALKESEQTYHDLFQKSSAIQLLIDPATGEIMAANEAAVAFYGFPSDTLTSLRIDQINDLPQASVREELARAAAGVESHFLFRHRLADGELRNVEIYSTSIRVRGRTLLHTILHDITERVRSEEARRDLEKRLQLAHKAQSLGRMAGAIAHKFNNLLGAVLGNLELALLSLPSGVPPADNLGEALKAASRAAEVSTLMLTYLGQAPGRHEKLDLAELCRRSAAALKNGLPPMVDLVLEQETSTLWLNGSEQQLQQLLASLVTNAWEALGGVAGVVRLRLKTVQATQVGTLNRFPLDWEPEPGANYCALEVADAGCGISETDIGELFDPFFSSKFTGRGLGLPIVLGVVRAHRGAVTVDSEHGKGSTFRVYLPLLEGAEHPAERSVRTLPQLPQGGTVLLVEDEPSVRKTTSAMLSISGYQVLEAKDGAEALDLYRQHQGAVRLLLSDLTMPGQDGWSTLAALRKLDPELPAILTSGYDQSQVMCGEHLQWPQVFLRKPYSIGSLLEAVRQALAHQG</sequence>
<dbReference type="SMART" id="SM00448">
    <property type="entry name" value="REC"/>
    <property type="match status" value="1"/>
</dbReference>
<keyword evidence="5" id="KW-0418">Kinase</keyword>
<dbReference type="InterPro" id="IPR005467">
    <property type="entry name" value="His_kinase_dom"/>
</dbReference>
<evidence type="ECO:0000256" key="8">
    <source>
        <dbReference type="PROSITE-ProRule" id="PRU00169"/>
    </source>
</evidence>
<dbReference type="EMBL" id="BLXZ01000002">
    <property type="protein sequence ID" value="GFO67803.1"/>
    <property type="molecule type" value="Genomic_DNA"/>
</dbReference>
<dbReference type="Gene3D" id="3.40.50.2300">
    <property type="match status" value="1"/>
</dbReference>
<dbReference type="EC" id="2.7.13.3" evidence="2"/>
<name>A0A6V8N8G6_9BACT</name>
<evidence type="ECO:0000256" key="7">
    <source>
        <dbReference type="ARBA" id="ARBA00023012"/>
    </source>
</evidence>
<dbReference type="RefSeq" id="WP_183360321.1">
    <property type="nucleotide sequence ID" value="NZ_BLXZ01000002.1"/>
</dbReference>
<proteinExistence type="predicted"/>
<dbReference type="GO" id="GO:0000160">
    <property type="term" value="P:phosphorelay signal transduction system"/>
    <property type="evidence" value="ECO:0007669"/>
    <property type="project" value="UniProtKB-KW"/>
</dbReference>
<dbReference type="Proteomes" id="UP000587586">
    <property type="component" value="Unassembled WGS sequence"/>
</dbReference>
<dbReference type="InterPro" id="IPR000014">
    <property type="entry name" value="PAS"/>
</dbReference>
<evidence type="ECO:0000256" key="1">
    <source>
        <dbReference type="ARBA" id="ARBA00000085"/>
    </source>
</evidence>
<keyword evidence="6" id="KW-0067">ATP-binding</keyword>
<feature type="domain" description="Histidine kinase" evidence="9">
    <location>
        <begin position="509"/>
        <end position="736"/>
    </location>
</feature>
<dbReference type="SMART" id="SM00387">
    <property type="entry name" value="HATPase_c"/>
    <property type="match status" value="1"/>
</dbReference>
<dbReference type="Gene3D" id="3.30.450.20">
    <property type="entry name" value="PAS domain"/>
    <property type="match status" value="1"/>
</dbReference>
<protein>
    <recommendedName>
        <fullName evidence="2">histidine kinase</fullName>
        <ecNumber evidence="2">2.7.13.3</ecNumber>
    </recommendedName>
</protein>
<dbReference type="Gene3D" id="3.30.565.10">
    <property type="entry name" value="Histidine kinase-like ATPase, C-terminal domain"/>
    <property type="match status" value="1"/>
</dbReference>
<evidence type="ECO:0000259" key="10">
    <source>
        <dbReference type="PROSITE" id="PS50110"/>
    </source>
</evidence>
<keyword evidence="3" id="KW-0808">Transferase</keyword>
<accession>A0A6V8N8G6</accession>
<evidence type="ECO:0000313" key="12">
    <source>
        <dbReference type="Proteomes" id="UP000587586"/>
    </source>
</evidence>
<gene>
    <name evidence="11" type="ORF">GMLC_13820</name>
</gene>
<dbReference type="Pfam" id="PF02518">
    <property type="entry name" value="HATPase_c"/>
    <property type="match status" value="1"/>
</dbReference>
<dbReference type="InterPro" id="IPR004358">
    <property type="entry name" value="Sig_transdc_His_kin-like_C"/>
</dbReference>
<dbReference type="CDD" id="cd00156">
    <property type="entry name" value="REC"/>
    <property type="match status" value="1"/>
</dbReference>
<evidence type="ECO:0000256" key="6">
    <source>
        <dbReference type="ARBA" id="ARBA00022840"/>
    </source>
</evidence>
<evidence type="ECO:0000259" key="9">
    <source>
        <dbReference type="PROSITE" id="PS50109"/>
    </source>
</evidence>
<dbReference type="PROSITE" id="PS50109">
    <property type="entry name" value="HIS_KIN"/>
    <property type="match status" value="1"/>
</dbReference>
<dbReference type="GO" id="GO:0005524">
    <property type="term" value="F:ATP binding"/>
    <property type="evidence" value="ECO:0007669"/>
    <property type="project" value="UniProtKB-KW"/>
</dbReference>
<feature type="domain" description="Response regulatory" evidence="10">
    <location>
        <begin position="757"/>
        <end position="873"/>
    </location>
</feature>